<accession>A0A5B7XWB0</accession>
<dbReference type="InterPro" id="IPR023459">
    <property type="entry name" value="Tscrpt_elong_fac_GreA/B_fam"/>
</dbReference>
<keyword evidence="13" id="KW-0251">Elongation factor</keyword>
<dbReference type="InterPro" id="IPR028624">
    <property type="entry name" value="Tscrpt_elong_fac_GreA/B"/>
</dbReference>
<dbReference type="Gene3D" id="1.10.287.180">
    <property type="entry name" value="Transcription elongation factor, GreA/GreB, N-terminal domain"/>
    <property type="match status" value="1"/>
</dbReference>
<reference evidence="13 15" key="1">
    <citation type="submission" date="2019-06" db="EMBL/GenBank/DDBJ databases">
        <title>Mycoplasma nasistruthionis sp. nov. str Ms03.</title>
        <authorList>
            <person name="Botes A."/>
        </authorList>
    </citation>
    <scope>NUCLEOTIDE SEQUENCE [LARGE SCALE GENOMIC DNA]</scope>
    <source>
        <strain evidence="13 15">Ms03</strain>
    </source>
</reference>
<dbReference type="EMBL" id="CP040825">
    <property type="protein sequence ID" value="QCZ36804.1"/>
    <property type="molecule type" value="Genomic_DNA"/>
</dbReference>
<dbReference type="SUPFAM" id="SSF54534">
    <property type="entry name" value="FKBP-like"/>
    <property type="match status" value="1"/>
</dbReference>
<dbReference type="NCBIfam" id="NF001263">
    <property type="entry name" value="PRK00226.1-4"/>
    <property type="match status" value="1"/>
</dbReference>
<evidence type="ECO:0000256" key="5">
    <source>
        <dbReference type="ARBA" id="ARBA00023163"/>
    </source>
</evidence>
<evidence type="ECO:0000313" key="13">
    <source>
        <dbReference type="EMBL" id="QDF65083.1"/>
    </source>
</evidence>
<reference evidence="12 14" key="2">
    <citation type="submission" date="2019-06" db="EMBL/GenBank/DDBJ databases">
        <title>Mycoplasma sp. 2F1A isolated from ostrich.</title>
        <authorList>
            <person name="Spergser J."/>
        </authorList>
    </citation>
    <scope>NUCLEOTIDE SEQUENCE [LARGE SCALE GENOMIC DNA]</scope>
    <source>
        <strain evidence="12 14">2F1A</strain>
    </source>
</reference>
<dbReference type="Proteomes" id="UP000305457">
    <property type="component" value="Chromosome"/>
</dbReference>
<keyword evidence="15" id="KW-1185">Reference proteome</keyword>
<dbReference type="GO" id="GO:0032784">
    <property type="term" value="P:regulation of DNA-templated transcription elongation"/>
    <property type="evidence" value="ECO:0007669"/>
    <property type="project" value="UniProtKB-UniRule"/>
</dbReference>
<dbReference type="Proteomes" id="UP000315201">
    <property type="component" value="Chromosome"/>
</dbReference>
<dbReference type="OrthoDB" id="9808774at2"/>
<dbReference type="FunFam" id="1.10.287.180:FF:000001">
    <property type="entry name" value="Transcription elongation factor GreA"/>
    <property type="match status" value="1"/>
</dbReference>
<evidence type="ECO:0000256" key="6">
    <source>
        <dbReference type="ARBA" id="ARBA00024916"/>
    </source>
</evidence>
<evidence type="ECO:0000256" key="2">
    <source>
        <dbReference type="ARBA" id="ARBA00013729"/>
    </source>
</evidence>
<dbReference type="KEGG" id="mnh:FG904_02185"/>
<evidence type="ECO:0000259" key="10">
    <source>
        <dbReference type="Pfam" id="PF01272"/>
    </source>
</evidence>
<keyword evidence="4 8" id="KW-0238">DNA-binding</keyword>
<dbReference type="SUPFAM" id="SSF46557">
    <property type="entry name" value="GreA transcript cleavage protein, N-terminal domain"/>
    <property type="match status" value="1"/>
</dbReference>
<dbReference type="PANTHER" id="PTHR30437:SF4">
    <property type="entry name" value="TRANSCRIPTION ELONGATION FACTOR GREA"/>
    <property type="match status" value="1"/>
</dbReference>
<evidence type="ECO:0000256" key="8">
    <source>
        <dbReference type="HAMAP-Rule" id="MF_00105"/>
    </source>
</evidence>
<dbReference type="GO" id="GO:0003677">
    <property type="term" value="F:DNA binding"/>
    <property type="evidence" value="ECO:0007669"/>
    <property type="project" value="UniProtKB-UniRule"/>
</dbReference>
<comment type="function">
    <text evidence="6 8 9">Necessary for efficient RNA polymerase transcription elongation past template-encoded arresting sites. The arresting sites in DNA have the property of trapping a certain fraction of elongating RNA polymerases that pass through, resulting in locked ternary complexes. Cleavage of the nascent transcript by cleavage factors such as GreA or GreB allows the resumption of elongation from the new 3'terminus. GreA releases sequences of 2 to 3 nucleotides.</text>
</comment>
<evidence type="ECO:0000313" key="15">
    <source>
        <dbReference type="Proteomes" id="UP000315201"/>
    </source>
</evidence>
<accession>A0A4Y6I6C7</accession>
<dbReference type="InterPro" id="IPR036953">
    <property type="entry name" value="GreA/GreB_C_sf"/>
</dbReference>
<evidence type="ECO:0000256" key="1">
    <source>
        <dbReference type="ARBA" id="ARBA00008213"/>
    </source>
</evidence>
<dbReference type="GO" id="GO:0006354">
    <property type="term" value="P:DNA-templated transcription elongation"/>
    <property type="evidence" value="ECO:0007669"/>
    <property type="project" value="TreeGrafter"/>
</dbReference>
<evidence type="ECO:0000313" key="14">
    <source>
        <dbReference type="Proteomes" id="UP000305457"/>
    </source>
</evidence>
<dbReference type="RefSeq" id="WP_139592286.1">
    <property type="nucleotide sequence ID" value="NZ_CP040825.1"/>
</dbReference>
<keyword evidence="3 8" id="KW-0805">Transcription regulation</keyword>
<dbReference type="Gene3D" id="3.10.50.30">
    <property type="entry name" value="Transcription elongation factor, GreA/GreB, C-terminal domain"/>
    <property type="match status" value="1"/>
</dbReference>
<dbReference type="AlphaFoldDB" id="A0A4Y6I6C7"/>
<dbReference type="GO" id="GO:0070063">
    <property type="term" value="F:RNA polymerase binding"/>
    <property type="evidence" value="ECO:0007669"/>
    <property type="project" value="InterPro"/>
</dbReference>
<dbReference type="GO" id="GO:0003746">
    <property type="term" value="F:translation elongation factor activity"/>
    <property type="evidence" value="ECO:0007669"/>
    <property type="project" value="UniProtKB-KW"/>
</dbReference>
<evidence type="ECO:0000256" key="9">
    <source>
        <dbReference type="RuleBase" id="RU000556"/>
    </source>
</evidence>
<keyword evidence="5 8" id="KW-0804">Transcription</keyword>
<keyword evidence="13" id="KW-0648">Protein biosynthesis</keyword>
<dbReference type="Pfam" id="PF03449">
    <property type="entry name" value="GreA_GreB_N"/>
    <property type="match status" value="1"/>
</dbReference>
<dbReference type="PIRSF" id="PIRSF006092">
    <property type="entry name" value="GreA_GreB"/>
    <property type="match status" value="1"/>
</dbReference>
<protein>
    <recommendedName>
        <fullName evidence="2 8">Transcription elongation factor GreA</fullName>
    </recommendedName>
    <alternativeName>
        <fullName evidence="7 8">Transcript cleavage factor GreA</fullName>
    </alternativeName>
</protein>
<dbReference type="InterPro" id="IPR006359">
    <property type="entry name" value="Tscrpt_elong_fac_GreA"/>
</dbReference>
<feature type="domain" description="Transcription elongation factor GreA/GreB N-terminal" evidence="11">
    <location>
        <begin position="11"/>
        <end position="80"/>
    </location>
</feature>
<dbReference type="EMBL" id="CP041147">
    <property type="protein sequence ID" value="QDF65083.1"/>
    <property type="molecule type" value="Genomic_DNA"/>
</dbReference>
<evidence type="ECO:0000256" key="4">
    <source>
        <dbReference type="ARBA" id="ARBA00023125"/>
    </source>
</evidence>
<evidence type="ECO:0000259" key="11">
    <source>
        <dbReference type="Pfam" id="PF03449"/>
    </source>
</evidence>
<dbReference type="NCBIfam" id="TIGR01462">
    <property type="entry name" value="greA"/>
    <property type="match status" value="1"/>
</dbReference>
<proteinExistence type="inferred from homology"/>
<evidence type="ECO:0000313" key="12">
    <source>
        <dbReference type="EMBL" id="QCZ36804.1"/>
    </source>
</evidence>
<dbReference type="Pfam" id="PF01272">
    <property type="entry name" value="GreA_GreB"/>
    <property type="match status" value="1"/>
</dbReference>
<evidence type="ECO:0000256" key="3">
    <source>
        <dbReference type="ARBA" id="ARBA00023015"/>
    </source>
</evidence>
<gene>
    <name evidence="8 13" type="primary">greA</name>
    <name evidence="12" type="ORF">FG904_02185</name>
    <name evidence="13" type="ORF">FIV53_02155</name>
</gene>
<dbReference type="PANTHER" id="PTHR30437">
    <property type="entry name" value="TRANSCRIPTION ELONGATION FACTOR GREA"/>
    <property type="match status" value="1"/>
</dbReference>
<dbReference type="InterPro" id="IPR022691">
    <property type="entry name" value="Tscrpt_elong_fac_GreA/B_N"/>
</dbReference>
<sequence length="171" mass="19492">MAQELNQQIQYISEEKLNKFKEEYENLVKVERPKVQEALKEARAQGDLSENAEYDAARERQSVVEGRISELENIINNSVVISNKNLATHHSRITIGTKVQFKELNTGEIHVIEIGGVLDSDPFENRISDQSPLAKALINKEVLEDYSNTAPILVEGQEKYEIKILKAWKDN</sequence>
<evidence type="ECO:0000256" key="7">
    <source>
        <dbReference type="ARBA" id="ARBA00030776"/>
    </source>
</evidence>
<feature type="domain" description="Transcription elongation factor GreA/GreB C-terminal" evidence="10">
    <location>
        <begin position="90"/>
        <end position="162"/>
    </location>
</feature>
<dbReference type="InterPro" id="IPR001437">
    <property type="entry name" value="Tscrpt_elong_fac_GreA/B_C"/>
</dbReference>
<comment type="similarity">
    <text evidence="1 8 9">Belongs to the GreA/GreB family.</text>
</comment>
<dbReference type="HAMAP" id="MF_00105">
    <property type="entry name" value="GreA_GreB"/>
    <property type="match status" value="1"/>
</dbReference>
<dbReference type="InterPro" id="IPR036805">
    <property type="entry name" value="Tscrpt_elong_fac_GreA/B_N_sf"/>
</dbReference>
<organism evidence="13 15">
    <name type="scientific">Mycoplasma nasistruthionis</name>
    <dbReference type="NCBI Taxonomy" id="353852"/>
    <lineage>
        <taxon>Bacteria</taxon>
        <taxon>Bacillati</taxon>
        <taxon>Mycoplasmatota</taxon>
        <taxon>Mollicutes</taxon>
        <taxon>Mycoplasmataceae</taxon>
        <taxon>Mycoplasma</taxon>
    </lineage>
</organism>
<name>A0A4Y6I6C7_9MOLU</name>